<feature type="region of interest" description="Disordered" evidence="3">
    <location>
        <begin position="260"/>
        <end position="280"/>
    </location>
</feature>
<dbReference type="PANTHER" id="PTHR43393:SF2">
    <property type="entry name" value="CYTOKININ RIBOSIDE 5'-MONOPHOSPHATE PHOSPHORIBOHYDROLASE"/>
    <property type="match status" value="1"/>
</dbReference>
<comment type="similarity">
    <text evidence="2">Belongs to the LOG family.</text>
</comment>
<sequence length="280" mass="30774">MAEAREQENPTLNRAARTGAVTQDEALLESPAQRAATRPGDFIHTDPWRVFRIMGEFVEGFDALANLGPAVTIFGSARVKEEHEQYALARETARLLGEASFTIITGGGPGIMEAANAGARDAGVMSVGCNIELPFEQHVNPYVDVAINFRYFFVRKTMFVKYAEAFVIFPGGFGTLDELFEALTLIQTDKVRDFPVILFGTSYWQGLLDWIEGTLLAEGKISPEDLKLMIVTDSPEEVARVIIDCHRRNCMAAEAKSVAAKVDPRAAQSSPARPHKHDGE</sequence>
<dbReference type="GO" id="GO:0008714">
    <property type="term" value="F:AMP nucleosidase activity"/>
    <property type="evidence" value="ECO:0007669"/>
    <property type="project" value="UniProtKB-EC"/>
</dbReference>
<dbReference type="AlphaFoldDB" id="A0A6J4KX49"/>
<comment type="catalytic activity">
    <reaction evidence="1">
        <text>AMP + H2O = D-ribose 5-phosphate + adenine</text>
        <dbReference type="Rhea" id="RHEA:20129"/>
        <dbReference type="ChEBI" id="CHEBI:15377"/>
        <dbReference type="ChEBI" id="CHEBI:16708"/>
        <dbReference type="ChEBI" id="CHEBI:78346"/>
        <dbReference type="ChEBI" id="CHEBI:456215"/>
        <dbReference type="EC" id="3.2.2.4"/>
    </reaction>
</comment>
<organism evidence="4">
    <name type="scientific">uncultured Gemmatimonadota bacterium</name>
    <dbReference type="NCBI Taxonomy" id="203437"/>
    <lineage>
        <taxon>Bacteria</taxon>
        <taxon>Pseudomonadati</taxon>
        <taxon>Gemmatimonadota</taxon>
        <taxon>environmental samples</taxon>
    </lineage>
</organism>
<dbReference type="NCBIfam" id="TIGR00730">
    <property type="entry name" value="Rossman fold protein, TIGR00730 family"/>
    <property type="match status" value="1"/>
</dbReference>
<dbReference type="EC" id="3.2.2.n1" evidence="2"/>
<keyword evidence="2" id="KW-0378">Hydrolase</keyword>
<proteinExistence type="inferred from homology"/>
<dbReference type="InterPro" id="IPR052341">
    <property type="entry name" value="LOG_family_nucleotidases"/>
</dbReference>
<keyword evidence="2" id="KW-0203">Cytokinin biosynthesis</keyword>
<feature type="region of interest" description="Disordered" evidence="3">
    <location>
        <begin position="1"/>
        <end position="40"/>
    </location>
</feature>
<evidence type="ECO:0000313" key="4">
    <source>
        <dbReference type="EMBL" id="CAA9313581.1"/>
    </source>
</evidence>
<dbReference type="FunFam" id="3.40.50.450:FF:000011">
    <property type="entry name" value="TIGR00730 family Rossman fold protein"/>
    <property type="match status" value="1"/>
</dbReference>
<accession>A0A6J4KX49</accession>
<dbReference type="GO" id="GO:0005829">
    <property type="term" value="C:cytosol"/>
    <property type="evidence" value="ECO:0007669"/>
    <property type="project" value="TreeGrafter"/>
</dbReference>
<dbReference type="Pfam" id="PF03641">
    <property type="entry name" value="Lysine_decarbox"/>
    <property type="match status" value="1"/>
</dbReference>
<dbReference type="GO" id="GO:0009691">
    <property type="term" value="P:cytokinin biosynthetic process"/>
    <property type="evidence" value="ECO:0007669"/>
    <property type="project" value="UniProtKB-UniRule"/>
</dbReference>
<evidence type="ECO:0000256" key="2">
    <source>
        <dbReference type="RuleBase" id="RU363015"/>
    </source>
</evidence>
<dbReference type="InterPro" id="IPR005269">
    <property type="entry name" value="LOG"/>
</dbReference>
<dbReference type="PANTHER" id="PTHR43393">
    <property type="entry name" value="CYTOKININ RIBOSIDE 5'-MONOPHOSPHATE PHOSPHORIBOHYDROLASE"/>
    <property type="match status" value="1"/>
</dbReference>
<protein>
    <recommendedName>
        <fullName evidence="2">Cytokinin riboside 5'-monophosphate phosphoribohydrolase</fullName>
        <ecNumber evidence="2">3.2.2.n1</ecNumber>
    </recommendedName>
</protein>
<name>A0A6J4KX49_9BACT</name>
<gene>
    <name evidence="4" type="ORF">AVDCRST_MAG68-1522</name>
</gene>
<reference evidence="4" key="1">
    <citation type="submission" date="2020-02" db="EMBL/GenBank/DDBJ databases">
        <authorList>
            <person name="Meier V. D."/>
        </authorList>
    </citation>
    <scope>NUCLEOTIDE SEQUENCE</scope>
    <source>
        <strain evidence="4">AVDCRST_MAG68</strain>
    </source>
</reference>
<evidence type="ECO:0000256" key="3">
    <source>
        <dbReference type="SAM" id="MobiDB-lite"/>
    </source>
</evidence>
<evidence type="ECO:0000256" key="1">
    <source>
        <dbReference type="ARBA" id="ARBA00000274"/>
    </source>
</evidence>
<dbReference type="InterPro" id="IPR031100">
    <property type="entry name" value="LOG_fam"/>
</dbReference>
<dbReference type="SUPFAM" id="SSF102405">
    <property type="entry name" value="MCP/YpsA-like"/>
    <property type="match status" value="1"/>
</dbReference>
<dbReference type="Gene3D" id="3.40.50.450">
    <property type="match status" value="1"/>
</dbReference>
<dbReference type="EMBL" id="CADCTW010000080">
    <property type="protein sequence ID" value="CAA9313581.1"/>
    <property type="molecule type" value="Genomic_DNA"/>
</dbReference>